<dbReference type="GO" id="GO:0000402">
    <property type="term" value="F:crossed form four-way junction DNA binding"/>
    <property type="evidence" value="ECO:0007669"/>
    <property type="project" value="TreeGrafter"/>
</dbReference>
<dbReference type="OrthoDB" id="5552842at2759"/>
<name>A0A9P4LD40_9PLEO</name>
<feature type="domain" description="Mitochondrial resolvase Ydc2 catalytic" evidence="2">
    <location>
        <begin position="65"/>
        <end position="375"/>
    </location>
</feature>
<evidence type="ECO:0000313" key="4">
    <source>
        <dbReference type="Proteomes" id="UP000800039"/>
    </source>
</evidence>
<dbReference type="Pfam" id="PF09159">
    <property type="entry name" value="Ydc2-catalyt"/>
    <property type="match status" value="1"/>
</dbReference>
<organism evidence="3 4">
    <name type="scientific">Cucurbitaria berberidis CBS 394.84</name>
    <dbReference type="NCBI Taxonomy" id="1168544"/>
    <lineage>
        <taxon>Eukaryota</taxon>
        <taxon>Fungi</taxon>
        <taxon>Dikarya</taxon>
        <taxon>Ascomycota</taxon>
        <taxon>Pezizomycotina</taxon>
        <taxon>Dothideomycetes</taxon>
        <taxon>Pleosporomycetidae</taxon>
        <taxon>Pleosporales</taxon>
        <taxon>Pleosporineae</taxon>
        <taxon>Cucurbitariaceae</taxon>
        <taxon>Cucurbitaria</taxon>
    </lineage>
</organism>
<dbReference type="InterPro" id="IPR015242">
    <property type="entry name" value="Ydc2_cat"/>
</dbReference>
<evidence type="ECO:0000256" key="1">
    <source>
        <dbReference type="SAM" id="MobiDB-lite"/>
    </source>
</evidence>
<comment type="caution">
    <text evidence="3">The sequence shown here is derived from an EMBL/GenBank/DDBJ whole genome shotgun (WGS) entry which is preliminary data.</text>
</comment>
<dbReference type="GO" id="GO:0005739">
    <property type="term" value="C:mitochondrion"/>
    <property type="evidence" value="ECO:0007669"/>
    <property type="project" value="TreeGrafter"/>
</dbReference>
<accession>A0A9P4LD40</accession>
<dbReference type="Proteomes" id="UP000800039">
    <property type="component" value="Unassembled WGS sequence"/>
</dbReference>
<dbReference type="PANTHER" id="PTHR28072">
    <property type="entry name" value="CRUCIFORM CUTTING ENDONUCLEASE 1, MITOCHONDRIAL-RELATED"/>
    <property type="match status" value="1"/>
</dbReference>
<dbReference type="InterPro" id="IPR039197">
    <property type="entry name" value="Mrs1/Cce1"/>
</dbReference>
<dbReference type="RefSeq" id="XP_040792560.1">
    <property type="nucleotide sequence ID" value="XM_040932347.1"/>
</dbReference>
<dbReference type="PANTHER" id="PTHR28072:SF1">
    <property type="entry name" value="CRUCIFORM CUTTING ENDONUCLEASE 1, MITOCHONDRIAL-RELATED"/>
    <property type="match status" value="1"/>
</dbReference>
<keyword evidence="4" id="KW-1185">Reference proteome</keyword>
<dbReference type="GO" id="GO:0000403">
    <property type="term" value="F:Y-form DNA binding"/>
    <property type="evidence" value="ECO:0007669"/>
    <property type="project" value="TreeGrafter"/>
</dbReference>
<sequence>MAPKSRNVTAKALQALLVRIGSESSGTKAILHDRFVRDIHESRLFKRRPDWQARQNMDSGRKLRIMSIDMGIKNLAYCDVEVDYPSKDSLNATMEVLRWEKIDLVKARRNVPDRLPSAEKIKKGTKDEDGDVDPYSLPILSATAYSLVRNMILVGEPDIILIEKQRWRSGGGSAIQQWTIRVNTLEGMLWAVLETLHSERKLMLPKLREPEGERDYEVSGVDPKRVGHYWLAQKARQAGTVESIADTQGAASEEEDKVVNKKEMSRSKAEKKAKIAILRSWLSCDPPTTACSIRDTAPRITFKFGSNNAERTRQALCSPSKPARRKKSGDSNKEDSGNSIEAEAVGESELKKLDDITDCFLQAAAWVSWESNRLQLLEVHNRRRSEDGSVAELSEEVLLEMVKEVGEGG</sequence>
<evidence type="ECO:0000259" key="2">
    <source>
        <dbReference type="Pfam" id="PF09159"/>
    </source>
</evidence>
<dbReference type="GO" id="GO:0004520">
    <property type="term" value="F:DNA endonuclease activity"/>
    <property type="evidence" value="ECO:0007669"/>
    <property type="project" value="TreeGrafter"/>
</dbReference>
<dbReference type="CDD" id="cd16963">
    <property type="entry name" value="CCE1"/>
    <property type="match status" value="1"/>
</dbReference>
<dbReference type="AlphaFoldDB" id="A0A9P4LD40"/>
<feature type="region of interest" description="Disordered" evidence="1">
    <location>
        <begin position="246"/>
        <end position="265"/>
    </location>
</feature>
<gene>
    <name evidence="3" type="ORF">K460DRAFT_360862</name>
</gene>
<dbReference type="SUPFAM" id="SSF53098">
    <property type="entry name" value="Ribonuclease H-like"/>
    <property type="match status" value="1"/>
</dbReference>
<proteinExistence type="predicted"/>
<protein>
    <submittedName>
        <fullName evidence="3">Ribonuclease H-like protein</fullName>
    </submittedName>
</protein>
<evidence type="ECO:0000313" key="3">
    <source>
        <dbReference type="EMBL" id="KAF1849997.1"/>
    </source>
</evidence>
<dbReference type="GeneID" id="63849598"/>
<dbReference type="InterPro" id="IPR012337">
    <property type="entry name" value="RNaseH-like_sf"/>
</dbReference>
<dbReference type="EMBL" id="ML976614">
    <property type="protein sequence ID" value="KAF1849997.1"/>
    <property type="molecule type" value="Genomic_DNA"/>
</dbReference>
<dbReference type="Gene3D" id="3.30.420.10">
    <property type="entry name" value="Ribonuclease H-like superfamily/Ribonuclease H"/>
    <property type="match status" value="1"/>
</dbReference>
<dbReference type="InterPro" id="IPR036397">
    <property type="entry name" value="RNaseH_sf"/>
</dbReference>
<dbReference type="GO" id="GO:0070336">
    <property type="term" value="F:flap-structured DNA binding"/>
    <property type="evidence" value="ECO:0007669"/>
    <property type="project" value="TreeGrafter"/>
</dbReference>
<feature type="region of interest" description="Disordered" evidence="1">
    <location>
        <begin position="311"/>
        <end position="342"/>
    </location>
</feature>
<reference evidence="3" key="1">
    <citation type="submission" date="2020-01" db="EMBL/GenBank/DDBJ databases">
        <authorList>
            <consortium name="DOE Joint Genome Institute"/>
            <person name="Haridas S."/>
            <person name="Albert R."/>
            <person name="Binder M."/>
            <person name="Bloem J."/>
            <person name="Labutti K."/>
            <person name="Salamov A."/>
            <person name="Andreopoulos B."/>
            <person name="Baker S.E."/>
            <person name="Barry K."/>
            <person name="Bills G."/>
            <person name="Bluhm B.H."/>
            <person name="Cannon C."/>
            <person name="Castanera R."/>
            <person name="Culley D.E."/>
            <person name="Daum C."/>
            <person name="Ezra D."/>
            <person name="Gonzalez J.B."/>
            <person name="Henrissat B."/>
            <person name="Kuo A."/>
            <person name="Liang C."/>
            <person name="Lipzen A."/>
            <person name="Lutzoni F."/>
            <person name="Magnuson J."/>
            <person name="Mondo S."/>
            <person name="Nolan M."/>
            <person name="Ohm R."/>
            <person name="Pangilinan J."/>
            <person name="Park H.-J."/>
            <person name="Ramirez L."/>
            <person name="Alfaro M."/>
            <person name="Sun H."/>
            <person name="Tritt A."/>
            <person name="Yoshinaga Y."/>
            <person name="Zwiers L.-H."/>
            <person name="Turgeon B.G."/>
            <person name="Goodwin S.B."/>
            <person name="Spatafora J.W."/>
            <person name="Crous P.W."/>
            <person name="Grigoriev I.V."/>
        </authorList>
    </citation>
    <scope>NUCLEOTIDE SEQUENCE</scope>
    <source>
        <strain evidence="3">CBS 394.84</strain>
    </source>
</reference>